<feature type="region of interest" description="Disordered" evidence="1">
    <location>
        <begin position="1"/>
        <end position="20"/>
    </location>
</feature>
<feature type="compositionally biased region" description="Polar residues" evidence="1">
    <location>
        <begin position="48"/>
        <end position="58"/>
    </location>
</feature>
<feature type="region of interest" description="Disordered" evidence="1">
    <location>
        <begin position="47"/>
        <end position="100"/>
    </location>
</feature>
<feature type="compositionally biased region" description="Basic and acidic residues" evidence="1">
    <location>
        <begin position="61"/>
        <end position="77"/>
    </location>
</feature>
<dbReference type="EMBL" id="AVOT02006488">
    <property type="protein sequence ID" value="MBW0481703.1"/>
    <property type="molecule type" value="Genomic_DNA"/>
</dbReference>
<reference evidence="2" key="1">
    <citation type="submission" date="2021-03" db="EMBL/GenBank/DDBJ databases">
        <title>Draft genome sequence of rust myrtle Austropuccinia psidii MF-1, a brazilian biotype.</title>
        <authorList>
            <person name="Quecine M.C."/>
            <person name="Pachon D.M.R."/>
            <person name="Bonatelli M.L."/>
            <person name="Correr F.H."/>
            <person name="Franceschini L.M."/>
            <person name="Leite T.F."/>
            <person name="Margarido G.R.A."/>
            <person name="Almeida C.A."/>
            <person name="Ferrarezi J.A."/>
            <person name="Labate C.A."/>
        </authorList>
    </citation>
    <scope>NUCLEOTIDE SEQUENCE</scope>
    <source>
        <strain evidence="2">MF-1</strain>
    </source>
</reference>
<sequence length="100" mass="11326">MNEPVQEVSHSVQGQRLENVATNPQGVMKSWYILKKSLKEEEIVKYSNGWNPLSSKPQIKNMKDWNSKKRGASKEKASVASTSKPQTSQPIQEGKKKKKN</sequence>
<name>A0A9Q3GVF0_9BASI</name>
<evidence type="ECO:0000313" key="2">
    <source>
        <dbReference type="EMBL" id="MBW0481703.1"/>
    </source>
</evidence>
<accession>A0A9Q3GVF0</accession>
<proteinExistence type="predicted"/>
<dbReference type="Proteomes" id="UP000765509">
    <property type="component" value="Unassembled WGS sequence"/>
</dbReference>
<feature type="compositionally biased region" description="Polar residues" evidence="1">
    <location>
        <begin position="8"/>
        <end position="20"/>
    </location>
</feature>
<comment type="caution">
    <text evidence="2">The sequence shown here is derived from an EMBL/GenBank/DDBJ whole genome shotgun (WGS) entry which is preliminary data.</text>
</comment>
<evidence type="ECO:0000313" key="3">
    <source>
        <dbReference type="Proteomes" id="UP000765509"/>
    </source>
</evidence>
<dbReference type="AlphaFoldDB" id="A0A9Q3GVF0"/>
<gene>
    <name evidence="2" type="ORF">O181_021418</name>
</gene>
<feature type="compositionally biased region" description="Polar residues" evidence="1">
    <location>
        <begin position="79"/>
        <end position="91"/>
    </location>
</feature>
<organism evidence="2 3">
    <name type="scientific">Austropuccinia psidii MF-1</name>
    <dbReference type="NCBI Taxonomy" id="1389203"/>
    <lineage>
        <taxon>Eukaryota</taxon>
        <taxon>Fungi</taxon>
        <taxon>Dikarya</taxon>
        <taxon>Basidiomycota</taxon>
        <taxon>Pucciniomycotina</taxon>
        <taxon>Pucciniomycetes</taxon>
        <taxon>Pucciniales</taxon>
        <taxon>Sphaerophragmiaceae</taxon>
        <taxon>Austropuccinia</taxon>
    </lineage>
</organism>
<protein>
    <submittedName>
        <fullName evidence="2">Uncharacterized protein</fullName>
    </submittedName>
</protein>
<evidence type="ECO:0000256" key="1">
    <source>
        <dbReference type="SAM" id="MobiDB-lite"/>
    </source>
</evidence>
<keyword evidence="3" id="KW-1185">Reference proteome</keyword>